<dbReference type="Proteomes" id="UP000245535">
    <property type="component" value="Unassembled WGS sequence"/>
</dbReference>
<evidence type="ECO:0000313" key="3">
    <source>
        <dbReference type="Proteomes" id="UP000245535"/>
    </source>
</evidence>
<organism evidence="2 3">
    <name type="scientific">Sediminitomix flava</name>
    <dbReference type="NCBI Taxonomy" id="379075"/>
    <lineage>
        <taxon>Bacteria</taxon>
        <taxon>Pseudomonadati</taxon>
        <taxon>Bacteroidota</taxon>
        <taxon>Cytophagia</taxon>
        <taxon>Cytophagales</taxon>
        <taxon>Flammeovirgaceae</taxon>
        <taxon>Sediminitomix</taxon>
    </lineage>
</organism>
<dbReference type="AlphaFoldDB" id="A0A315Z6A4"/>
<comment type="caution">
    <text evidence="2">The sequence shown here is derived from an EMBL/GenBank/DDBJ whole genome shotgun (WGS) entry which is preliminary data.</text>
</comment>
<keyword evidence="1" id="KW-0472">Membrane</keyword>
<proteinExistence type="predicted"/>
<keyword evidence="3" id="KW-1185">Reference proteome</keyword>
<evidence type="ECO:0000313" key="2">
    <source>
        <dbReference type="EMBL" id="PWJ39383.1"/>
    </source>
</evidence>
<keyword evidence="1" id="KW-1133">Transmembrane helix</keyword>
<dbReference type="EMBL" id="QGDO01000006">
    <property type="protein sequence ID" value="PWJ39383.1"/>
    <property type="molecule type" value="Genomic_DNA"/>
</dbReference>
<dbReference type="PROSITE" id="PS51257">
    <property type="entry name" value="PROKAR_LIPOPROTEIN"/>
    <property type="match status" value="1"/>
</dbReference>
<protein>
    <recommendedName>
        <fullName evidence="4">Lipoprotein</fullName>
    </recommendedName>
</protein>
<evidence type="ECO:0008006" key="4">
    <source>
        <dbReference type="Google" id="ProtNLM"/>
    </source>
</evidence>
<gene>
    <name evidence="2" type="ORF">BC781_106284</name>
</gene>
<feature type="transmembrane region" description="Helical" evidence="1">
    <location>
        <begin position="42"/>
        <end position="61"/>
    </location>
</feature>
<evidence type="ECO:0000256" key="1">
    <source>
        <dbReference type="SAM" id="Phobius"/>
    </source>
</evidence>
<reference evidence="2 3" key="1">
    <citation type="submission" date="2018-03" db="EMBL/GenBank/DDBJ databases">
        <title>Genomic Encyclopedia of Archaeal and Bacterial Type Strains, Phase II (KMG-II): from individual species to whole genera.</title>
        <authorList>
            <person name="Goeker M."/>
        </authorList>
    </citation>
    <scope>NUCLEOTIDE SEQUENCE [LARGE SCALE GENOMIC DNA]</scope>
    <source>
        <strain evidence="2 3">DSM 28229</strain>
    </source>
</reference>
<dbReference type="OrthoDB" id="982096at2"/>
<accession>A0A315Z6A4</accession>
<name>A0A315Z6A4_SEDFL</name>
<dbReference type="RefSeq" id="WP_109621372.1">
    <property type="nucleotide sequence ID" value="NZ_QGDO01000006.1"/>
</dbReference>
<keyword evidence="1" id="KW-0812">Transmembrane</keyword>
<sequence length="65" mass="7607">MNYKLIKREVIFFVLAFLGCTGAVYAMSWALREEVTLTTYSQTMMVIMLVTYLTRVIFMITKNLK</sequence>